<dbReference type="SUPFAM" id="SSF159034">
    <property type="entry name" value="Mib/herc2 domain-like"/>
    <property type="match status" value="2"/>
</dbReference>
<evidence type="ECO:0000259" key="1">
    <source>
        <dbReference type="PROSITE" id="PS50918"/>
    </source>
</evidence>
<evidence type="ECO:0000313" key="4">
    <source>
        <dbReference type="Proteomes" id="UP000005408"/>
    </source>
</evidence>
<dbReference type="InterPro" id="IPR004170">
    <property type="entry name" value="WWE_dom"/>
</dbReference>
<dbReference type="PANTHER" id="PTHR24202:SF4">
    <property type="entry name" value="E3 UBIQUITIN-PROTEIN LIGASE MIB2-RELATED"/>
    <property type="match status" value="1"/>
</dbReference>
<evidence type="ECO:0008006" key="5">
    <source>
        <dbReference type="Google" id="ProtNLM"/>
    </source>
</evidence>
<dbReference type="GO" id="GO:0016567">
    <property type="term" value="P:protein ubiquitination"/>
    <property type="evidence" value="ECO:0007669"/>
    <property type="project" value="InterPro"/>
</dbReference>
<evidence type="ECO:0000313" key="3">
    <source>
        <dbReference type="EnsemblMetazoa" id="G12527.1:cds"/>
    </source>
</evidence>
<sequence>MDGLFFSIALFQYSNHPDIDENVAVIVCGRHTKFLRHYSNQYQDIKRCLDDVEFGGPCPLSAAFLLLRGVLGNFKNYSRSIGDFHVHQRIILISNGRPTDYIDIDSDSPPLTGSSEGMTHLIKVTGGIGRVNPIFCVPVGGNPALGTLEFLSGQSRGGKVVYPDKARQLAKCSQNLKTAAMLSFTIKNDGEDRERILTSLVCTCPHREFSELDQNDIIDLCMRKPLFCSMDVIIKEIEDDQELYIERDLRMPPLGSRVKRGRDWQWGDQDMFGPGTVVGHSKDVGWLRIAWDKNKAIYPYRYGSNPYENDKYDVMICDEPRILEGELIDPGCLVTRGPDWEWGNQDGGAKSIGTVLRVDDNGVVLVCWKHGSCHQYRYGYDDKIDLQLCDPFSPESVRFLKTSMLSVEEKYPGETNVSSEEEFENTHCLSNDINEEAAAPTSVDSTVRPTSILQVTKGKYFKNSIKETIRTPDIETDGPNFSTVNQWWWRDSEGIWNPHSKEANSKINKCYKRDPKSTVVVMIKDQTYVN</sequence>
<dbReference type="Gene3D" id="2.30.30.40">
    <property type="entry name" value="SH3 Domains"/>
    <property type="match status" value="2"/>
</dbReference>
<dbReference type="SUPFAM" id="SSF53300">
    <property type="entry name" value="vWA-like"/>
    <property type="match status" value="1"/>
</dbReference>
<dbReference type="GO" id="GO:0046872">
    <property type="term" value="F:metal ion binding"/>
    <property type="evidence" value="ECO:0007669"/>
    <property type="project" value="InterPro"/>
</dbReference>
<dbReference type="Pfam" id="PF06701">
    <property type="entry name" value="MIB_HERC2"/>
    <property type="match status" value="1"/>
</dbReference>
<dbReference type="EnsemblMetazoa" id="G12527.1">
    <property type="protein sequence ID" value="G12527.1:cds"/>
    <property type="gene ID" value="G12527"/>
</dbReference>
<proteinExistence type="predicted"/>
<dbReference type="GO" id="GO:0005737">
    <property type="term" value="C:cytoplasm"/>
    <property type="evidence" value="ECO:0007669"/>
    <property type="project" value="TreeGrafter"/>
</dbReference>
<evidence type="ECO:0000259" key="2">
    <source>
        <dbReference type="PROSITE" id="PS51416"/>
    </source>
</evidence>
<dbReference type="PANTHER" id="PTHR24202">
    <property type="entry name" value="E3 UBIQUITIN-PROTEIN LIGASE MIB2"/>
    <property type="match status" value="1"/>
</dbReference>
<protein>
    <recommendedName>
        <fullName evidence="5">E3 ubiquitin-protein ligase HERC2</fullName>
    </recommendedName>
</protein>
<dbReference type="GO" id="GO:0004842">
    <property type="term" value="F:ubiquitin-protein transferase activity"/>
    <property type="evidence" value="ECO:0007669"/>
    <property type="project" value="InterPro"/>
</dbReference>
<organism evidence="3 4">
    <name type="scientific">Magallana gigas</name>
    <name type="common">Pacific oyster</name>
    <name type="synonym">Crassostrea gigas</name>
    <dbReference type="NCBI Taxonomy" id="29159"/>
    <lineage>
        <taxon>Eukaryota</taxon>
        <taxon>Metazoa</taxon>
        <taxon>Spiralia</taxon>
        <taxon>Lophotrochozoa</taxon>
        <taxon>Mollusca</taxon>
        <taxon>Bivalvia</taxon>
        <taxon>Autobranchia</taxon>
        <taxon>Pteriomorphia</taxon>
        <taxon>Ostreida</taxon>
        <taxon>Ostreoidea</taxon>
        <taxon>Ostreidae</taxon>
        <taxon>Magallana</taxon>
    </lineage>
</organism>
<feature type="domain" description="WWE" evidence="1">
    <location>
        <begin position="473"/>
        <end position="530"/>
    </location>
</feature>
<dbReference type="InterPro" id="IPR036465">
    <property type="entry name" value="vWFA_dom_sf"/>
</dbReference>
<dbReference type="Proteomes" id="UP000005408">
    <property type="component" value="Unassembled WGS sequence"/>
</dbReference>
<keyword evidence="4" id="KW-1185">Reference proteome</keyword>
<dbReference type="AlphaFoldDB" id="A0A8W8I5Y5"/>
<dbReference type="InterPro" id="IPR037252">
    <property type="entry name" value="Mib_Herc2_sf"/>
</dbReference>
<feature type="domain" description="MIB/HERC2" evidence="2">
    <location>
        <begin position="320"/>
        <end position="392"/>
    </location>
</feature>
<dbReference type="PROSITE" id="PS51416">
    <property type="entry name" value="MIB_HERC2"/>
    <property type="match status" value="1"/>
</dbReference>
<dbReference type="InterPro" id="IPR010606">
    <property type="entry name" value="Mib_Herc2"/>
</dbReference>
<accession>A0A8W8I5Y5</accession>
<dbReference type="SUPFAM" id="SSF117839">
    <property type="entry name" value="WWE domain"/>
    <property type="match status" value="1"/>
</dbReference>
<dbReference type="PROSITE" id="PS50918">
    <property type="entry name" value="WWE"/>
    <property type="match status" value="1"/>
</dbReference>
<name>A0A8W8I5Y5_MAGGI</name>
<reference evidence="3" key="1">
    <citation type="submission" date="2022-08" db="UniProtKB">
        <authorList>
            <consortium name="EnsemblMetazoa"/>
        </authorList>
    </citation>
    <scope>IDENTIFICATION</scope>
    <source>
        <strain evidence="3">05x7-T-G4-1.051#20</strain>
    </source>
</reference>
<dbReference type="InterPro" id="IPR037197">
    <property type="entry name" value="WWE_dom_sf"/>
</dbReference>